<dbReference type="InterPro" id="IPR028082">
    <property type="entry name" value="Peripla_BP_I"/>
</dbReference>
<dbReference type="InterPro" id="IPR028081">
    <property type="entry name" value="Leu-bd"/>
</dbReference>
<keyword evidence="4" id="KW-0675">Receptor</keyword>
<evidence type="ECO:0000313" key="5">
    <source>
        <dbReference type="Proteomes" id="UP000008229"/>
    </source>
</evidence>
<evidence type="ECO:0000259" key="3">
    <source>
        <dbReference type="Pfam" id="PF13458"/>
    </source>
</evidence>
<dbReference type="PANTHER" id="PTHR30483">
    <property type="entry name" value="LEUCINE-SPECIFIC-BINDING PROTEIN"/>
    <property type="match status" value="1"/>
</dbReference>
<dbReference type="HOGENOM" id="CLU_027128_5_0_11"/>
<reference evidence="4 5" key="1">
    <citation type="journal article" date="2010" name="Stand. Genomic Sci.">
        <title>Complete genome sequence of Conexibacter woesei type strain (ID131577).</title>
        <authorList>
            <person name="Pukall R."/>
            <person name="Lapidus A."/>
            <person name="Glavina Del Rio T."/>
            <person name="Copeland A."/>
            <person name="Tice H."/>
            <person name="Cheng J.-F."/>
            <person name="Lucas S."/>
            <person name="Chen F."/>
            <person name="Nolan M."/>
            <person name="Bruce D."/>
            <person name="Goodwin L."/>
            <person name="Pitluck S."/>
            <person name="Mavromatis K."/>
            <person name="Ivanova N."/>
            <person name="Ovchinnikova G."/>
            <person name="Pati A."/>
            <person name="Chen A."/>
            <person name="Palaniappan K."/>
            <person name="Land M."/>
            <person name="Hauser L."/>
            <person name="Chang Y.-J."/>
            <person name="Jeffries C.D."/>
            <person name="Chain P."/>
            <person name="Meincke L."/>
            <person name="Sims D."/>
            <person name="Brettin T."/>
            <person name="Detter J.C."/>
            <person name="Rohde M."/>
            <person name="Goeker M."/>
            <person name="Bristow J."/>
            <person name="Eisen J.A."/>
            <person name="Markowitz V."/>
            <person name="Kyrpides N.C."/>
            <person name="Klenk H.-P."/>
            <person name="Hugenholtz P."/>
        </authorList>
    </citation>
    <scope>NUCLEOTIDE SEQUENCE [LARGE SCALE GENOMIC DNA]</scope>
    <source>
        <strain evidence="5">DSM 14684 / CIP 108061 / JCM 11494 / NBRC 100937 / ID131577</strain>
    </source>
</reference>
<dbReference type="CDD" id="cd06346">
    <property type="entry name" value="PBP1_ABC_ligand_binding-like"/>
    <property type="match status" value="1"/>
</dbReference>
<organism evidence="4 5">
    <name type="scientific">Conexibacter woesei (strain DSM 14684 / CCUG 47730 / CIP 108061 / JCM 11494 / NBRC 100937 / ID131577)</name>
    <dbReference type="NCBI Taxonomy" id="469383"/>
    <lineage>
        <taxon>Bacteria</taxon>
        <taxon>Bacillati</taxon>
        <taxon>Actinomycetota</taxon>
        <taxon>Thermoleophilia</taxon>
        <taxon>Solirubrobacterales</taxon>
        <taxon>Conexibacteraceae</taxon>
        <taxon>Conexibacter</taxon>
    </lineage>
</organism>
<protein>
    <submittedName>
        <fullName evidence="4">Extracellular ligand-binding receptor</fullName>
    </submittedName>
</protein>
<dbReference type="KEGG" id="cwo:Cwoe_3970"/>
<keyword evidence="2" id="KW-0732">Signal</keyword>
<dbReference type="AlphaFoldDB" id="D3F3M2"/>
<comment type="similarity">
    <text evidence="1">Belongs to the leucine-binding protein family.</text>
</comment>
<dbReference type="InterPro" id="IPR051010">
    <property type="entry name" value="BCAA_transport"/>
</dbReference>
<dbReference type="SUPFAM" id="SSF53822">
    <property type="entry name" value="Periplasmic binding protein-like I"/>
    <property type="match status" value="1"/>
</dbReference>
<sequence length="425" mass="43609" precursor="true">MLLIALVTGAALLTAGCGGSSSSGGKDGSLDLVIGDSAPLSGDLADFGPPTQKAADLAMAQIDAAIERAGVDHNVSLVHEDNCGGSDQQCAVQATRKLATSDKSTCIAGPWASSDVVPAAESVAIPEEVVLMLPASTGAAITDLKDGPGFVNRTAYRDSFQGSALANYVAKALGGAAGKTVNIGARNDAYGTGLAETFQAAWEKLGGKVGEKVVYDVDLASYDTEAERITSGDPDGTVILDFPETYNKVGPALARTGKLDVATTFMPDGMSAPAVIKSAGANATVGIRGTVPGLPKGDPGYVAFDKAYRAAAPKDVARQAYDAQAFDSVMLCYLAAAAARSSDGPDIAEHIRAVSGPPGKKYGWLDLAEAIEALQRGEEIDYQGVSGPIDLDDNGDPSAGIFDIFRFERDGTMEIVDQIPVEAPS</sequence>
<dbReference type="Pfam" id="PF13458">
    <property type="entry name" value="Peripla_BP_6"/>
    <property type="match status" value="1"/>
</dbReference>
<keyword evidence="5" id="KW-1185">Reference proteome</keyword>
<reference evidence="5" key="2">
    <citation type="submission" date="2010-01" db="EMBL/GenBank/DDBJ databases">
        <title>The complete genome of Conexibacter woesei DSM 14684.</title>
        <authorList>
            <consortium name="US DOE Joint Genome Institute (JGI-PGF)"/>
            <person name="Lucas S."/>
            <person name="Copeland A."/>
            <person name="Lapidus A."/>
            <person name="Glavina del Rio T."/>
            <person name="Dalin E."/>
            <person name="Tice H."/>
            <person name="Bruce D."/>
            <person name="Goodwin L."/>
            <person name="Pitluck S."/>
            <person name="Kyrpides N."/>
            <person name="Mavromatis K."/>
            <person name="Ivanova N."/>
            <person name="Mikhailova N."/>
            <person name="Chertkov O."/>
            <person name="Brettin T."/>
            <person name="Detter J.C."/>
            <person name="Han C."/>
            <person name="Larimer F."/>
            <person name="Land M."/>
            <person name="Hauser L."/>
            <person name="Markowitz V."/>
            <person name="Cheng J.-F."/>
            <person name="Hugenholtz P."/>
            <person name="Woyke T."/>
            <person name="Wu D."/>
            <person name="Pukall R."/>
            <person name="Steenblock K."/>
            <person name="Schneider S."/>
            <person name="Klenk H.-P."/>
            <person name="Eisen J.A."/>
        </authorList>
    </citation>
    <scope>NUCLEOTIDE SEQUENCE [LARGE SCALE GENOMIC DNA]</scope>
    <source>
        <strain evidence="5">DSM 14684 / CIP 108061 / JCM 11494 / NBRC 100937 / ID131577</strain>
    </source>
</reference>
<dbReference type="eggNOG" id="COG0683">
    <property type="taxonomic scope" value="Bacteria"/>
</dbReference>
<dbReference type="STRING" id="469383.Cwoe_3970"/>
<name>D3F3M2_CONWI</name>
<proteinExistence type="inferred from homology"/>
<feature type="domain" description="Leucine-binding protein" evidence="3">
    <location>
        <begin position="34"/>
        <end position="354"/>
    </location>
</feature>
<dbReference type="Gene3D" id="3.40.50.2300">
    <property type="match status" value="2"/>
</dbReference>
<gene>
    <name evidence="4" type="ordered locus">Cwoe_3970</name>
</gene>
<dbReference type="PANTHER" id="PTHR30483:SF6">
    <property type="entry name" value="PERIPLASMIC BINDING PROTEIN OF ABC TRANSPORTER FOR NATURAL AMINO ACIDS"/>
    <property type="match status" value="1"/>
</dbReference>
<dbReference type="Proteomes" id="UP000008229">
    <property type="component" value="Chromosome"/>
</dbReference>
<dbReference type="EMBL" id="CP001854">
    <property type="protein sequence ID" value="ADB52387.1"/>
    <property type="molecule type" value="Genomic_DNA"/>
</dbReference>
<evidence type="ECO:0000256" key="2">
    <source>
        <dbReference type="ARBA" id="ARBA00022729"/>
    </source>
</evidence>
<evidence type="ECO:0000313" key="4">
    <source>
        <dbReference type="EMBL" id="ADB52387.1"/>
    </source>
</evidence>
<evidence type="ECO:0000256" key="1">
    <source>
        <dbReference type="ARBA" id="ARBA00010062"/>
    </source>
</evidence>
<accession>D3F3M2</accession>